<protein>
    <recommendedName>
        <fullName evidence="3">SUKH-4 immunity protein of toxin-antitoxin system</fullName>
    </recommendedName>
</protein>
<dbReference type="InterPro" id="IPR025851">
    <property type="entry name" value="SUKH-4"/>
</dbReference>
<evidence type="ECO:0008006" key="3">
    <source>
        <dbReference type="Google" id="ProtNLM"/>
    </source>
</evidence>
<keyword evidence="2" id="KW-1185">Reference proteome</keyword>
<gene>
    <name evidence="1" type="ORF">FCH28_10435</name>
</gene>
<reference evidence="1 2" key="1">
    <citation type="submission" date="2019-04" db="EMBL/GenBank/DDBJ databases">
        <title>Streptomyces piniterrae sp. nov., a heliquinomycin-producing actinomycete isolated from rhizosphere soil of Pinus yunnanensis.</title>
        <authorList>
            <person name="Zhuang X."/>
            <person name="Zhao J."/>
        </authorList>
    </citation>
    <scope>NUCLEOTIDE SEQUENCE [LARGE SCALE GENOMIC DNA]</scope>
    <source>
        <strain evidence="2">jys28</strain>
    </source>
</reference>
<dbReference type="AlphaFoldDB" id="A0A4U0NN67"/>
<dbReference type="Proteomes" id="UP000308697">
    <property type="component" value="Unassembled WGS sequence"/>
</dbReference>
<dbReference type="EMBL" id="SUMB01000003">
    <property type="protein sequence ID" value="TJZ55723.1"/>
    <property type="molecule type" value="Genomic_DNA"/>
</dbReference>
<dbReference type="OrthoDB" id="3860495at2"/>
<comment type="caution">
    <text evidence="1">The sequence shown here is derived from an EMBL/GenBank/DDBJ whole genome shotgun (WGS) entry which is preliminary data.</text>
</comment>
<proteinExistence type="predicted"/>
<organism evidence="1 2">
    <name type="scientific">Streptomyces piniterrae</name>
    <dbReference type="NCBI Taxonomy" id="2571125"/>
    <lineage>
        <taxon>Bacteria</taxon>
        <taxon>Bacillati</taxon>
        <taxon>Actinomycetota</taxon>
        <taxon>Actinomycetes</taxon>
        <taxon>Kitasatosporales</taxon>
        <taxon>Streptomycetaceae</taxon>
        <taxon>Streptomyces</taxon>
    </lineage>
</organism>
<dbReference type="RefSeq" id="WP_136739534.1">
    <property type="nucleotide sequence ID" value="NZ_SUMB01000003.1"/>
</dbReference>
<evidence type="ECO:0000313" key="2">
    <source>
        <dbReference type="Proteomes" id="UP000308697"/>
    </source>
</evidence>
<sequence length="720" mass="78844">MDESSVASNNRISKDEAISRVAAWWNEGRRTTRRWDIVGGRHTVEVLQELHRQTPRSLLIDATGRTAEEIVTEVLDFNGVPKSAQVRTSWSHLRKYFAAETLILVYNVHRAGRTRHSARPVQVQNQLAERLSYQRKVGVVVAAPPQNDPPARELVMHLQGVAHSVSDSELSRVPPQIWALALAELRSVPLRVWRELVHSSGLPDTDEVTLEATAVQFPHLITLDSGCVRFIDETLAEALRRATDRELTLRVNRHMVEWLREIAPQLGHARGWAASGEVGRYAANGLAMHAVQAGSFEELLGDGGVIAHITQEALLDAAHCAFEGSIPGNNPAADTVHLWSYGVAPSTQPEWAAWLHLMATAREDEALAAGITGSGIRLPWTTKWSHWRPPGGYHPRYLKPGVVNDLYGVYWHGRPAVAVECESPPRIHVRDVATGELLGGPWHEEDLPEAAQQAITWADSAAHGTRGPTTLGDFEDADGADEGPDEEILYLALNLEDRVVVAGIGGLFVVEPDEPDFPGIEPPRGMPLSGCPTVAGSARPFHASDPALTDLAELLEEPTVVRTAVDALPSDLSDTAARRTLSEFGIPVIDARGISLEPDLSTFLSEVAWEEGLESPSSSGPFFKIGRWMGGHVLIDGPTGHILRMPSSCDEDGLEGTLVAESLEDFLTKVAHWITGRQILDLTENDVEAHLLRQDIEESLWNIGWRGSTAGAWLYPLHND</sequence>
<accession>A0A4U0NN67</accession>
<name>A0A4U0NN67_9ACTN</name>
<evidence type="ECO:0000313" key="1">
    <source>
        <dbReference type="EMBL" id="TJZ55723.1"/>
    </source>
</evidence>
<dbReference type="Pfam" id="PF14435">
    <property type="entry name" value="SUKH-4"/>
    <property type="match status" value="1"/>
</dbReference>